<dbReference type="AlphaFoldDB" id="A0A7S3ZJ75"/>
<accession>A0A7S3ZJ75</accession>
<feature type="transmembrane region" description="Helical" evidence="2">
    <location>
        <begin position="289"/>
        <end position="315"/>
    </location>
</feature>
<feature type="region of interest" description="Disordered" evidence="1">
    <location>
        <begin position="1"/>
        <end position="46"/>
    </location>
</feature>
<evidence type="ECO:0000313" key="5">
    <source>
        <dbReference type="Proteomes" id="UP000789595"/>
    </source>
</evidence>
<reference evidence="4" key="2">
    <citation type="submission" date="2021-11" db="EMBL/GenBank/DDBJ databases">
        <authorList>
            <consortium name="Genoscope - CEA"/>
            <person name="William W."/>
        </authorList>
    </citation>
    <scope>NUCLEOTIDE SEQUENCE</scope>
</reference>
<gene>
    <name evidence="3" type="ORF">PCAL00307_LOCUS137</name>
    <name evidence="4" type="ORF">PECAL_5P02010</name>
</gene>
<feature type="compositionally biased region" description="Polar residues" evidence="1">
    <location>
        <begin position="28"/>
        <end position="43"/>
    </location>
</feature>
<feature type="compositionally biased region" description="Basic residues" evidence="1">
    <location>
        <begin position="10"/>
        <end position="19"/>
    </location>
</feature>
<dbReference type="EMBL" id="CAKKNE010000005">
    <property type="protein sequence ID" value="CAH0375665.1"/>
    <property type="molecule type" value="Genomic_DNA"/>
</dbReference>
<sequence length="373" mass="40296">MNGSANHTTPARRRRRASRHQAAPSSSTPSQRNGTPRQRNGTMRQDKPLQRYAHKHKQALWPLTITACLIGGAGVFELLRVFAATPWCRPICYILVGFTLALKAFSVHVANEGGPIALLPTPLKRWLLTTSVLDAASEVAMLVDFQHWIGVFIHAIQMLRLDSHEREEILHKLGPTIRRWATRPGLLRAIRPLHDALVWEESDDDDEVPVARPVSETSDLTPDAAAFVEAAAKINPWSTLVHILSTRAYRSLRANLSPSALAVSAAVPAGLVAAVLTRRDHRILLQREFSRIILTGGAVAAAVPFAALVGLHVAPGPEGHNDPTSPVPERAGPGALAKAGGLAAVVFSVFGGLLSPAAWRTTFRNCFIGGGLR</sequence>
<feature type="transmembrane region" description="Helical" evidence="2">
    <location>
        <begin position="259"/>
        <end position="277"/>
    </location>
</feature>
<feature type="transmembrane region" description="Helical" evidence="2">
    <location>
        <begin position="335"/>
        <end position="354"/>
    </location>
</feature>
<keyword evidence="5" id="KW-1185">Reference proteome</keyword>
<proteinExistence type="predicted"/>
<feature type="transmembrane region" description="Helical" evidence="2">
    <location>
        <begin position="91"/>
        <end position="110"/>
    </location>
</feature>
<dbReference type="EMBL" id="HBIW01000160">
    <property type="protein sequence ID" value="CAE0684703.1"/>
    <property type="molecule type" value="Transcribed_RNA"/>
</dbReference>
<evidence type="ECO:0000256" key="2">
    <source>
        <dbReference type="SAM" id="Phobius"/>
    </source>
</evidence>
<keyword evidence="2" id="KW-0472">Membrane</keyword>
<evidence type="ECO:0000313" key="4">
    <source>
        <dbReference type="EMBL" id="CAH0375665.1"/>
    </source>
</evidence>
<keyword evidence="2" id="KW-1133">Transmembrane helix</keyword>
<reference evidence="3" key="1">
    <citation type="submission" date="2021-01" db="EMBL/GenBank/DDBJ databases">
        <authorList>
            <person name="Corre E."/>
            <person name="Pelletier E."/>
            <person name="Niang G."/>
            <person name="Scheremetjew M."/>
            <person name="Finn R."/>
            <person name="Kale V."/>
            <person name="Holt S."/>
            <person name="Cochrane G."/>
            <person name="Meng A."/>
            <person name="Brown T."/>
            <person name="Cohen L."/>
        </authorList>
    </citation>
    <scope>NUCLEOTIDE SEQUENCE</scope>
    <source>
        <strain evidence="3">CCMP1756</strain>
    </source>
</reference>
<name>A0A7S3ZJ75_9STRA</name>
<organism evidence="3">
    <name type="scientific">Pelagomonas calceolata</name>
    <dbReference type="NCBI Taxonomy" id="35677"/>
    <lineage>
        <taxon>Eukaryota</taxon>
        <taxon>Sar</taxon>
        <taxon>Stramenopiles</taxon>
        <taxon>Ochrophyta</taxon>
        <taxon>Pelagophyceae</taxon>
        <taxon>Pelagomonadales</taxon>
        <taxon>Pelagomonadaceae</taxon>
        <taxon>Pelagomonas</taxon>
    </lineage>
</organism>
<evidence type="ECO:0000313" key="3">
    <source>
        <dbReference type="EMBL" id="CAE0684703.1"/>
    </source>
</evidence>
<keyword evidence="2" id="KW-0812">Transmembrane</keyword>
<protein>
    <submittedName>
        <fullName evidence="3">Uncharacterized protein</fullName>
    </submittedName>
</protein>
<feature type="transmembrane region" description="Helical" evidence="2">
    <location>
        <begin position="59"/>
        <end position="79"/>
    </location>
</feature>
<dbReference type="Proteomes" id="UP000789595">
    <property type="component" value="Unassembled WGS sequence"/>
</dbReference>
<evidence type="ECO:0000256" key="1">
    <source>
        <dbReference type="SAM" id="MobiDB-lite"/>
    </source>
</evidence>